<evidence type="ECO:0000313" key="8">
    <source>
        <dbReference type="Proteomes" id="UP000183809"/>
    </source>
</evidence>
<dbReference type="Pfam" id="PF00172">
    <property type="entry name" value="Zn_clus"/>
    <property type="match status" value="1"/>
</dbReference>
<evidence type="ECO:0000256" key="2">
    <source>
        <dbReference type="ARBA" id="ARBA00023015"/>
    </source>
</evidence>
<dbReference type="PROSITE" id="PS50048">
    <property type="entry name" value="ZN2_CY6_FUNGAL_2"/>
    <property type="match status" value="1"/>
</dbReference>
<comment type="caution">
    <text evidence="7">The sequence shown here is derived from an EMBL/GenBank/DDBJ whole genome shotgun (WGS) entry which is preliminary data.</text>
</comment>
<gene>
    <name evidence="7" type="ORF">BKCO1_2700055</name>
</gene>
<dbReference type="SUPFAM" id="SSF57701">
    <property type="entry name" value="Zn2/Cys6 DNA-binding domain"/>
    <property type="match status" value="1"/>
</dbReference>
<keyword evidence="1" id="KW-0479">Metal-binding</keyword>
<protein>
    <submittedName>
        <fullName evidence="7">Fungal specific transcription factor domain-containing protein</fullName>
    </submittedName>
</protein>
<feature type="region of interest" description="Disordered" evidence="5">
    <location>
        <begin position="898"/>
        <end position="936"/>
    </location>
</feature>
<keyword evidence="8" id="KW-1185">Reference proteome</keyword>
<feature type="region of interest" description="Disordered" evidence="5">
    <location>
        <begin position="436"/>
        <end position="461"/>
    </location>
</feature>
<keyword evidence="2" id="KW-0805">Transcription regulation</keyword>
<evidence type="ECO:0000259" key="6">
    <source>
        <dbReference type="PROSITE" id="PS50048"/>
    </source>
</evidence>
<dbReference type="InterPro" id="IPR007219">
    <property type="entry name" value="XnlR_reg_dom"/>
</dbReference>
<dbReference type="AlphaFoldDB" id="A0A1J9QZL5"/>
<dbReference type="GO" id="GO:0000981">
    <property type="term" value="F:DNA-binding transcription factor activity, RNA polymerase II-specific"/>
    <property type="evidence" value="ECO:0007669"/>
    <property type="project" value="InterPro"/>
</dbReference>
<dbReference type="PANTHER" id="PTHR47424">
    <property type="entry name" value="REGULATORY PROTEIN GAL4"/>
    <property type="match status" value="1"/>
</dbReference>
<keyword evidence="3" id="KW-0804">Transcription</keyword>
<dbReference type="CDD" id="cd00067">
    <property type="entry name" value="GAL4"/>
    <property type="match status" value="1"/>
</dbReference>
<dbReference type="GO" id="GO:0000978">
    <property type="term" value="F:RNA polymerase II cis-regulatory region sequence-specific DNA binding"/>
    <property type="evidence" value="ECO:0007669"/>
    <property type="project" value="TreeGrafter"/>
</dbReference>
<reference evidence="7 8" key="1">
    <citation type="submission" date="2016-10" db="EMBL/GenBank/DDBJ databases">
        <title>Proteomics and genomics reveal pathogen-plant mechanisms compatible with a hemibiotrophic lifestyle of Diplodia corticola.</title>
        <authorList>
            <person name="Fernandes I."/>
            <person name="De Jonge R."/>
            <person name="Van De Peer Y."/>
            <person name="Devreese B."/>
            <person name="Alves A."/>
            <person name="Esteves A.C."/>
        </authorList>
    </citation>
    <scope>NUCLEOTIDE SEQUENCE [LARGE SCALE GENOMIC DNA]</scope>
    <source>
        <strain evidence="7 8">CBS 112549</strain>
    </source>
</reference>
<keyword evidence="4" id="KW-0539">Nucleus</keyword>
<dbReference type="InterPro" id="IPR001138">
    <property type="entry name" value="Zn2Cys6_DnaBD"/>
</dbReference>
<feature type="region of interest" description="Disordered" evidence="5">
    <location>
        <begin position="291"/>
        <end position="329"/>
    </location>
</feature>
<feature type="region of interest" description="Disordered" evidence="5">
    <location>
        <begin position="1"/>
        <end position="27"/>
    </location>
</feature>
<feature type="region of interest" description="Disordered" evidence="5">
    <location>
        <begin position="113"/>
        <end position="133"/>
    </location>
</feature>
<dbReference type="InterPro" id="IPR051127">
    <property type="entry name" value="Fungal_SecMet_Regulators"/>
</dbReference>
<dbReference type="GO" id="GO:0000435">
    <property type="term" value="P:positive regulation of transcription from RNA polymerase II promoter by galactose"/>
    <property type="evidence" value="ECO:0007669"/>
    <property type="project" value="TreeGrafter"/>
</dbReference>
<feature type="compositionally biased region" description="Low complexity" evidence="5">
    <location>
        <begin position="308"/>
        <end position="329"/>
    </location>
</feature>
<dbReference type="GeneID" id="31013847"/>
<accession>A0A1J9QZL5</accession>
<dbReference type="Gene3D" id="4.10.240.10">
    <property type="entry name" value="Zn(2)-C6 fungal-type DNA-binding domain"/>
    <property type="match status" value="1"/>
</dbReference>
<dbReference type="EMBL" id="MNUE01000027">
    <property type="protein sequence ID" value="OJD33809.1"/>
    <property type="molecule type" value="Genomic_DNA"/>
</dbReference>
<evidence type="ECO:0000256" key="5">
    <source>
        <dbReference type="SAM" id="MobiDB-lite"/>
    </source>
</evidence>
<dbReference type="PROSITE" id="PS00463">
    <property type="entry name" value="ZN2_CY6_FUNGAL_1"/>
    <property type="match status" value="1"/>
</dbReference>
<dbReference type="Pfam" id="PF04082">
    <property type="entry name" value="Fungal_trans"/>
    <property type="match status" value="1"/>
</dbReference>
<evidence type="ECO:0000256" key="1">
    <source>
        <dbReference type="ARBA" id="ARBA00022723"/>
    </source>
</evidence>
<dbReference type="RefSeq" id="XP_020130069.1">
    <property type="nucleotide sequence ID" value="XM_020273586.1"/>
</dbReference>
<dbReference type="GO" id="GO:0008270">
    <property type="term" value="F:zinc ion binding"/>
    <property type="evidence" value="ECO:0007669"/>
    <property type="project" value="InterPro"/>
</dbReference>
<evidence type="ECO:0000313" key="7">
    <source>
        <dbReference type="EMBL" id="OJD33809.1"/>
    </source>
</evidence>
<feature type="domain" description="Zn(2)-C6 fungal-type" evidence="6">
    <location>
        <begin position="33"/>
        <end position="62"/>
    </location>
</feature>
<proteinExistence type="predicted"/>
<dbReference type="PANTHER" id="PTHR47424:SF12">
    <property type="entry name" value="TRANSCRIPTION FACTOR ASQA"/>
    <property type="match status" value="1"/>
</dbReference>
<dbReference type="GO" id="GO:0005634">
    <property type="term" value="C:nucleus"/>
    <property type="evidence" value="ECO:0007669"/>
    <property type="project" value="TreeGrafter"/>
</dbReference>
<feature type="region of interest" description="Disordered" evidence="5">
    <location>
        <begin position="353"/>
        <end position="394"/>
    </location>
</feature>
<dbReference type="SMART" id="SM00066">
    <property type="entry name" value="GAL4"/>
    <property type="match status" value="1"/>
</dbReference>
<evidence type="ECO:0000256" key="3">
    <source>
        <dbReference type="ARBA" id="ARBA00023163"/>
    </source>
</evidence>
<feature type="compositionally biased region" description="Polar residues" evidence="5">
    <location>
        <begin position="382"/>
        <end position="394"/>
    </location>
</feature>
<feature type="compositionally biased region" description="Basic and acidic residues" evidence="5">
    <location>
        <begin position="534"/>
        <end position="545"/>
    </location>
</feature>
<dbReference type="OrthoDB" id="2283488at2759"/>
<dbReference type="InterPro" id="IPR036864">
    <property type="entry name" value="Zn2-C6_fun-type_DNA-bd_sf"/>
</dbReference>
<evidence type="ECO:0000256" key="4">
    <source>
        <dbReference type="ARBA" id="ARBA00023242"/>
    </source>
</evidence>
<dbReference type="GO" id="GO:0006351">
    <property type="term" value="P:DNA-templated transcription"/>
    <property type="evidence" value="ECO:0007669"/>
    <property type="project" value="InterPro"/>
</dbReference>
<feature type="compositionally biased region" description="Low complexity" evidence="5">
    <location>
        <begin position="353"/>
        <end position="381"/>
    </location>
</feature>
<dbReference type="CDD" id="cd12148">
    <property type="entry name" value="fungal_TF_MHR"/>
    <property type="match status" value="2"/>
</dbReference>
<dbReference type="Proteomes" id="UP000183809">
    <property type="component" value="Unassembled WGS sequence"/>
</dbReference>
<organism evidence="7 8">
    <name type="scientific">Diplodia corticola</name>
    <dbReference type="NCBI Taxonomy" id="236234"/>
    <lineage>
        <taxon>Eukaryota</taxon>
        <taxon>Fungi</taxon>
        <taxon>Dikarya</taxon>
        <taxon>Ascomycota</taxon>
        <taxon>Pezizomycotina</taxon>
        <taxon>Dothideomycetes</taxon>
        <taxon>Dothideomycetes incertae sedis</taxon>
        <taxon>Botryosphaeriales</taxon>
        <taxon>Botryosphaeriaceae</taxon>
        <taxon>Diplodia</taxon>
    </lineage>
</organism>
<feature type="region of interest" description="Disordered" evidence="5">
    <location>
        <begin position="517"/>
        <end position="548"/>
    </location>
</feature>
<sequence>MFTTFVGVSPRPSSTKGTASPAPRPKRNQVHRACDWCRLNRVKCDSSRPCHNCKQIGRRCSNDGLNEFRSLASATKYDPGASVLLDNQLTCSPCREVERLRAQIRDLDRRLRAANPDDTPTPPLTAEKPWPGADDTLEHYESRLDAREGPIVSDDSDLHGTHYYGPFSSRSFSNRLSSFLASVLHRPFHDMEQADDDAGSAVLRLGGGGPAYLSLEDQISCDWLSKPQQDYFLDLFWSQQHALPPLVSRADFQLHYDSLWTTPSLGVSFRKPSPLVDIILALSIQLSTFRPTHGDDDKHNTTQPIPQPYSSSSISSSSSSLSLSHSSSSSPSPRQLLLISHAYFHRSAALLSSSSTTTPTTTTTTTTTTSTTPTTTSPALTNPTPARTPTSAPLTTVQTHAYTTLYLLHARRPNAAHAHLAAAVQAAHAIGLHREPPQHQHQHQHHQQQQQQQQRRRRQRQQKQQRRLLWWALYALDAAVSGEALGRPGLAGLRGATVRVVPVPASASASASVAASGAGAARGSQPVGGGQRGDGNHGGDHHGGDGDWDGEEGVRFLALVVRLADVGRGGAGVYAEWEGEWERERGAEREEAGRLVGERRERCAAAVAEWVRGRLGAWKALVPRGLVLMRRGTGRRGGGGVEAFAVPADQGEVGVGGQLDLDDGRAAAWLREQRVLLALRYHGVAMALYRPFVCLPLLSASSAASLSSSSSSSSSSTPLADANAVACLNHAMAVTDIVHQALSSPSSAETSGGCGVVYQQLQHDAAIVLAGYVCAYPLSPHAGAARRALGVAGRVLERMACGGSWEDGGRRRNVARELGAMVDAVVQRVRDGGYVGGGGGGGGGGSQMCFTTATATASTMATTPASSSLFGSSPSPFSPVLDQNSLFPLSLPITSPSACTTTTTRTATNSTSTSNPSSTLGSPHPPPLSDGGGFMAMSAGGMDMSMLEPSITSTAYAEDADVCWMANHHGLSEQQQQQQQQLWHTAVDMSAAADTEMLMMRDFDFSRPPMETDMGILRDGEYGYRNCF</sequence>
<feature type="compositionally biased region" description="Low complexity" evidence="5">
    <location>
        <begin position="898"/>
        <end position="919"/>
    </location>
</feature>
<name>A0A1J9QZL5_9PEZI</name>